<dbReference type="EMBL" id="OV651822">
    <property type="protein sequence ID" value="CAH1100489.1"/>
    <property type="molecule type" value="Genomic_DNA"/>
</dbReference>
<dbReference type="PANTHER" id="PTHR42737">
    <property type="entry name" value="GLUTATHIONE REDUCTASE"/>
    <property type="match status" value="1"/>
</dbReference>
<evidence type="ECO:0000256" key="13">
    <source>
        <dbReference type="PIRSR" id="PIRSR000350-2"/>
    </source>
</evidence>
<comment type="cofactor">
    <cofactor evidence="14">
        <name>FAD</name>
        <dbReference type="ChEBI" id="CHEBI:57692"/>
    </cofactor>
    <text evidence="14">Binds 1 FAD per subunit.</text>
</comment>
<evidence type="ECO:0000256" key="8">
    <source>
        <dbReference type="ARBA" id="ARBA00023002"/>
    </source>
</evidence>
<dbReference type="InterPro" id="IPR023753">
    <property type="entry name" value="FAD/NAD-binding_dom"/>
</dbReference>
<dbReference type="PRINTS" id="PR00411">
    <property type="entry name" value="PNDRDTASEI"/>
</dbReference>
<evidence type="ECO:0000256" key="6">
    <source>
        <dbReference type="ARBA" id="ARBA00022857"/>
    </source>
</evidence>
<comment type="catalytic activity">
    <reaction evidence="11">
        <text>[thioredoxin]-dithiol + NADP(+) = [thioredoxin]-disulfide + NADPH + H(+)</text>
        <dbReference type="Rhea" id="RHEA:20345"/>
        <dbReference type="Rhea" id="RHEA-COMP:10698"/>
        <dbReference type="Rhea" id="RHEA-COMP:10700"/>
        <dbReference type="ChEBI" id="CHEBI:15378"/>
        <dbReference type="ChEBI" id="CHEBI:29950"/>
        <dbReference type="ChEBI" id="CHEBI:50058"/>
        <dbReference type="ChEBI" id="CHEBI:57783"/>
        <dbReference type="ChEBI" id="CHEBI:58349"/>
        <dbReference type="EC" id="1.8.1.9"/>
    </reaction>
</comment>
<dbReference type="Pfam" id="PF02852">
    <property type="entry name" value="Pyr_redox_dim"/>
    <property type="match status" value="1"/>
</dbReference>
<dbReference type="NCBIfam" id="TIGR01438">
    <property type="entry name" value="TGR"/>
    <property type="match status" value="1"/>
</dbReference>
<evidence type="ECO:0000256" key="7">
    <source>
        <dbReference type="ARBA" id="ARBA00022946"/>
    </source>
</evidence>
<dbReference type="Pfam" id="PF07992">
    <property type="entry name" value="Pyr_redox_2"/>
    <property type="match status" value="1"/>
</dbReference>
<feature type="binding site" evidence="14">
    <location>
        <position position="132"/>
    </location>
    <ligand>
        <name>FAD</name>
        <dbReference type="ChEBI" id="CHEBI:57692"/>
    </ligand>
</feature>
<feature type="domain" description="Pyridine nucleotide-disulphide oxidoreductase dimerisation" evidence="17">
    <location>
        <begin position="364"/>
        <end position="473"/>
    </location>
</feature>
<keyword evidence="5 14" id="KW-0274">FAD</keyword>
<keyword evidence="4 16" id="KW-0285">Flavoprotein</keyword>
<dbReference type="PRINTS" id="PR00368">
    <property type="entry name" value="FADPNR"/>
</dbReference>
<dbReference type="FunFam" id="3.30.390.30:FF:000004">
    <property type="entry name" value="Thioredoxin reductase 1, cytoplasmic"/>
    <property type="match status" value="1"/>
</dbReference>
<dbReference type="GO" id="GO:0004791">
    <property type="term" value="F:thioredoxin-disulfide reductase (NADPH) activity"/>
    <property type="evidence" value="ECO:0007669"/>
    <property type="project" value="UniProtKB-EC"/>
</dbReference>
<evidence type="ECO:0000256" key="14">
    <source>
        <dbReference type="PIRSR" id="PIRSR000350-3"/>
    </source>
</evidence>
<dbReference type="GO" id="GO:0050660">
    <property type="term" value="F:flavin adenine dinucleotide binding"/>
    <property type="evidence" value="ECO:0007669"/>
    <property type="project" value="InterPro"/>
</dbReference>
<dbReference type="EC" id="1.8.1.9" evidence="3"/>
<evidence type="ECO:0000256" key="10">
    <source>
        <dbReference type="ARBA" id="ARBA00023284"/>
    </source>
</evidence>
<dbReference type="PROSITE" id="PS00076">
    <property type="entry name" value="PYRIDINE_REDOX_1"/>
    <property type="match status" value="1"/>
</dbReference>
<keyword evidence="8 16" id="KW-0560">Oxidoreductase</keyword>
<organism evidence="19 20">
    <name type="scientific">Psylliodes chrysocephalus</name>
    <dbReference type="NCBI Taxonomy" id="3402493"/>
    <lineage>
        <taxon>Eukaryota</taxon>
        <taxon>Metazoa</taxon>
        <taxon>Ecdysozoa</taxon>
        <taxon>Arthropoda</taxon>
        <taxon>Hexapoda</taxon>
        <taxon>Insecta</taxon>
        <taxon>Pterygota</taxon>
        <taxon>Neoptera</taxon>
        <taxon>Endopterygota</taxon>
        <taxon>Coleoptera</taxon>
        <taxon>Polyphaga</taxon>
        <taxon>Cucujiformia</taxon>
        <taxon>Chrysomeloidea</taxon>
        <taxon>Chrysomelidae</taxon>
        <taxon>Galerucinae</taxon>
        <taxon>Alticini</taxon>
        <taxon>Psylliodes</taxon>
    </lineage>
</organism>
<dbReference type="InterPro" id="IPR001100">
    <property type="entry name" value="Pyr_nuc-diS_OxRdtase"/>
</dbReference>
<evidence type="ECO:0000313" key="20">
    <source>
        <dbReference type="Proteomes" id="UP001153636"/>
    </source>
</evidence>
<dbReference type="GO" id="GO:0034599">
    <property type="term" value="P:cellular response to oxidative stress"/>
    <property type="evidence" value="ECO:0007669"/>
    <property type="project" value="TreeGrafter"/>
</dbReference>
<feature type="binding site" evidence="14">
    <location>
        <position position="66"/>
    </location>
    <ligand>
        <name>FAD</name>
        <dbReference type="ChEBI" id="CHEBI:57692"/>
    </ligand>
</feature>
<dbReference type="Proteomes" id="UP001153636">
    <property type="component" value="Chromosome 10"/>
</dbReference>
<evidence type="ECO:0000256" key="2">
    <source>
        <dbReference type="ARBA" id="ARBA00007532"/>
    </source>
</evidence>
<name>A0A9P0G3F0_9CUCU</name>
<feature type="binding site" evidence="14">
    <location>
        <position position="328"/>
    </location>
    <ligand>
        <name>FAD</name>
        <dbReference type="ChEBI" id="CHEBI:57692"/>
    </ligand>
</feature>
<evidence type="ECO:0000256" key="11">
    <source>
        <dbReference type="ARBA" id="ARBA00048132"/>
    </source>
</evidence>
<dbReference type="InterPro" id="IPR036188">
    <property type="entry name" value="FAD/NAD-bd_sf"/>
</dbReference>
<dbReference type="InterPro" id="IPR006338">
    <property type="entry name" value="Thioredoxin/glutathione_Rdtase"/>
</dbReference>
<keyword evidence="20" id="KW-1185">Reference proteome</keyword>
<dbReference type="InterPro" id="IPR012999">
    <property type="entry name" value="Pyr_OxRdtase_I_AS"/>
</dbReference>
<keyword evidence="14" id="KW-0547">Nucleotide-binding</keyword>
<feature type="active site" description="Proton acceptor" evidence="13">
    <location>
        <position position="466"/>
    </location>
</feature>
<comment type="subcellular location">
    <subcellularLocation>
        <location evidence="1">Mitochondrion</location>
    </subcellularLocation>
</comment>
<evidence type="ECO:0000256" key="3">
    <source>
        <dbReference type="ARBA" id="ARBA00012610"/>
    </source>
</evidence>
<keyword evidence="10 16" id="KW-0676">Redox-active center</keyword>
<dbReference type="OrthoDB" id="5956163at2759"/>
<dbReference type="SUPFAM" id="SSF51905">
    <property type="entry name" value="FAD/NAD(P)-binding domain"/>
    <property type="match status" value="1"/>
</dbReference>
<evidence type="ECO:0000256" key="12">
    <source>
        <dbReference type="ARBA" id="ARBA00054062"/>
    </source>
</evidence>
<accession>A0A9P0G3F0</accession>
<dbReference type="GO" id="GO:0006749">
    <property type="term" value="P:glutathione metabolic process"/>
    <property type="evidence" value="ECO:0007669"/>
    <property type="project" value="TreeGrafter"/>
</dbReference>
<keyword evidence="6" id="KW-0521">NADP</keyword>
<evidence type="ECO:0000259" key="18">
    <source>
        <dbReference type="Pfam" id="PF07992"/>
    </source>
</evidence>
<evidence type="ECO:0000256" key="9">
    <source>
        <dbReference type="ARBA" id="ARBA00023157"/>
    </source>
</evidence>
<feature type="domain" description="FAD/NAD(P)-binding" evidence="18">
    <location>
        <begin position="11"/>
        <end position="344"/>
    </location>
</feature>
<evidence type="ECO:0000259" key="17">
    <source>
        <dbReference type="Pfam" id="PF02852"/>
    </source>
</evidence>
<keyword evidence="7" id="KW-0809">Transit peptide</keyword>
<dbReference type="GO" id="GO:0004362">
    <property type="term" value="F:glutathione-disulfide reductase (NADPH) activity"/>
    <property type="evidence" value="ECO:0007669"/>
    <property type="project" value="TreeGrafter"/>
</dbReference>
<dbReference type="Gene3D" id="3.50.50.60">
    <property type="entry name" value="FAD/NAD(P)-binding domain"/>
    <property type="match status" value="2"/>
</dbReference>
<dbReference type="AlphaFoldDB" id="A0A9P0G3F0"/>
<reference evidence="19" key="1">
    <citation type="submission" date="2022-01" db="EMBL/GenBank/DDBJ databases">
        <authorList>
            <person name="King R."/>
        </authorList>
    </citation>
    <scope>NUCLEOTIDE SEQUENCE</scope>
</reference>
<comment type="similarity">
    <text evidence="2 16">Belongs to the class-I pyridine nucleotide-disulfide oxidoreductase family.</text>
</comment>
<dbReference type="InterPro" id="IPR046952">
    <property type="entry name" value="GSHR/TRXR-like"/>
</dbReference>
<dbReference type="InterPro" id="IPR016156">
    <property type="entry name" value="FAD/NAD-linked_Rdtase_dimer_sf"/>
</dbReference>
<gene>
    <name evidence="19" type="ORF">PSYICH_LOCUS2190</name>
</gene>
<protein>
    <recommendedName>
        <fullName evidence="3">thioredoxin-disulfide reductase (NADPH)</fullName>
        <ecNumber evidence="3">1.8.1.9</ecNumber>
    </recommendedName>
</protein>
<evidence type="ECO:0000256" key="1">
    <source>
        <dbReference type="ARBA" id="ARBA00004173"/>
    </source>
</evidence>
<dbReference type="SUPFAM" id="SSF55424">
    <property type="entry name" value="FAD/NAD-linked reductases, dimerisation (C-terminal) domain"/>
    <property type="match status" value="1"/>
</dbReference>
<dbReference type="PANTHER" id="PTHR42737:SF7">
    <property type="entry name" value="THIOREDOXIN-DISULFIDE REDUCTASE"/>
    <property type="match status" value="1"/>
</dbReference>
<evidence type="ECO:0000256" key="5">
    <source>
        <dbReference type="ARBA" id="ARBA00022827"/>
    </source>
</evidence>
<sequence>MSEVTSTQDSYDLIVLGGGSGGIAAAKEAQNLGAKVCLLDYVTPSPRGNKWGLGGTCVNVGCIPKKFMHHASILGDSIVDAQYYGWEIPESKNISLNWETLRKAIHDHIKSVNWLIRVDLRDRKIEYINGFGVFVDANTISTVAKGVERKLVGKYILIAIGGRPRYPDIPGAMEYGITSDDIFFLKNPPGKTLVVGASYIALESAGFLNGLGYNATIMMRSVPLRGFDRQMAEIIKTELEDRGVSFLKKCLPTNIEKLDDDKLKVTWKNDSDEVFSDNFDTVLFAIGRMAKTKELELENAGVKVAADGDKIDVVNEQTNVPNIYAVGDVLYKKPELTPVAILAGKLLAKRLFSNSTQNMDYDTIPTTVFTPLEYGSVGMSEERAIERFGEDSLEIYHGYYKPTEFFIPQRSYRNCYLKIITKREGDQYVLGMHFIGPNAGEVIQGFAAAMRLCLTYKDLVDTIGIHPTIAEEFIRLSITKRSGKDPNPSACCN</sequence>
<dbReference type="FunFam" id="3.50.50.60:FF:000190">
    <property type="entry name" value="Thioredoxin reductase"/>
    <property type="match status" value="1"/>
</dbReference>
<dbReference type="GO" id="GO:0005739">
    <property type="term" value="C:mitochondrion"/>
    <property type="evidence" value="ECO:0007669"/>
    <property type="project" value="UniProtKB-SubCell"/>
</dbReference>
<proteinExistence type="inferred from homology"/>
<feature type="disulfide bond" description="Redox-active" evidence="15">
    <location>
        <begin position="57"/>
        <end position="62"/>
    </location>
</feature>
<dbReference type="PIRSF" id="PIRSF000350">
    <property type="entry name" value="Mercury_reductase_MerA"/>
    <property type="match status" value="1"/>
</dbReference>
<feature type="binding site" evidence="14">
    <location>
        <begin position="196"/>
        <end position="203"/>
    </location>
    <ligand>
        <name>NAD(+)</name>
        <dbReference type="ChEBI" id="CHEBI:57540"/>
    </ligand>
</feature>
<evidence type="ECO:0000256" key="15">
    <source>
        <dbReference type="PIRSR" id="PIRSR000350-4"/>
    </source>
</evidence>
<evidence type="ECO:0000256" key="4">
    <source>
        <dbReference type="ARBA" id="ARBA00022630"/>
    </source>
</evidence>
<dbReference type="InterPro" id="IPR004099">
    <property type="entry name" value="Pyr_nucl-diS_OxRdtase_dimer"/>
</dbReference>
<dbReference type="GO" id="GO:0045454">
    <property type="term" value="P:cell redox homeostasis"/>
    <property type="evidence" value="ECO:0007669"/>
    <property type="project" value="InterPro"/>
</dbReference>
<comment type="function">
    <text evidence="12">Thioredoxin system is a major player in glutathione metabolism, due to the demonstrated absence of a glutathione reductase. Functionally interacts with the Sod/Cat reactive oxidation species (ROS) defense system and thereby has a role in preadult development and life span. Lack of a glutathione reductase suggests antioxidant defense in Drosophila, and probably in related insects, differs fundamentally from that in other organisms.</text>
</comment>
<evidence type="ECO:0000256" key="16">
    <source>
        <dbReference type="RuleBase" id="RU003691"/>
    </source>
</evidence>
<keyword evidence="14" id="KW-0520">NAD</keyword>
<dbReference type="GO" id="GO:0005829">
    <property type="term" value="C:cytosol"/>
    <property type="evidence" value="ECO:0007669"/>
    <property type="project" value="TreeGrafter"/>
</dbReference>
<dbReference type="Gene3D" id="3.30.390.30">
    <property type="match status" value="1"/>
</dbReference>
<feature type="binding site" evidence="14">
    <location>
        <position position="287"/>
    </location>
    <ligand>
        <name>NAD(+)</name>
        <dbReference type="ChEBI" id="CHEBI:57540"/>
    </ligand>
</feature>
<evidence type="ECO:0000313" key="19">
    <source>
        <dbReference type="EMBL" id="CAH1100489.1"/>
    </source>
</evidence>
<keyword evidence="9" id="KW-1015">Disulfide bond</keyword>